<accession>A0ACC0DBX0</accession>
<dbReference type="EMBL" id="MU394291">
    <property type="protein sequence ID" value="KAI6090257.1"/>
    <property type="molecule type" value="Genomic_DNA"/>
</dbReference>
<sequence>MEDYYESDDPNTEGLVDYYGDPLRRLFDPDLSSIHYQIRESRLIAHNPQKQLRHMRRFCPRHNSIETDTRTLVINIDGACRSNGTPRARASYGVYVRDGSRYNACGQLGRNLPQTSSRAEIEALWQALHIVEEITSHEREITSVRIACDSEYLVNALAFHIWNWLDNGGYTNGGRRVAHFGRLVDIHEWLDELKYDYGVKVKLWWIPRHKNADADALANQALDDGNI</sequence>
<gene>
    <name evidence="1" type="ORF">F4821DRAFT_255971</name>
</gene>
<comment type="caution">
    <text evidence="1">The sequence shown here is derived from an EMBL/GenBank/DDBJ whole genome shotgun (WGS) entry which is preliminary data.</text>
</comment>
<name>A0ACC0DBX0_9PEZI</name>
<proteinExistence type="predicted"/>
<dbReference type="Proteomes" id="UP001497680">
    <property type="component" value="Unassembled WGS sequence"/>
</dbReference>
<organism evidence="1 2">
    <name type="scientific">Hypoxylon rubiginosum</name>
    <dbReference type="NCBI Taxonomy" id="110542"/>
    <lineage>
        <taxon>Eukaryota</taxon>
        <taxon>Fungi</taxon>
        <taxon>Dikarya</taxon>
        <taxon>Ascomycota</taxon>
        <taxon>Pezizomycotina</taxon>
        <taxon>Sordariomycetes</taxon>
        <taxon>Xylariomycetidae</taxon>
        <taxon>Xylariales</taxon>
        <taxon>Hypoxylaceae</taxon>
        <taxon>Hypoxylon</taxon>
    </lineage>
</organism>
<keyword evidence="2" id="KW-1185">Reference proteome</keyword>
<reference evidence="1 2" key="1">
    <citation type="journal article" date="2022" name="New Phytol.">
        <title>Ecological generalism drives hyperdiversity of secondary metabolite gene clusters in xylarialean endophytes.</title>
        <authorList>
            <person name="Franco M.E.E."/>
            <person name="Wisecaver J.H."/>
            <person name="Arnold A.E."/>
            <person name="Ju Y.M."/>
            <person name="Slot J.C."/>
            <person name="Ahrendt S."/>
            <person name="Moore L.P."/>
            <person name="Eastman K.E."/>
            <person name="Scott K."/>
            <person name="Konkel Z."/>
            <person name="Mondo S.J."/>
            <person name="Kuo A."/>
            <person name="Hayes R.D."/>
            <person name="Haridas S."/>
            <person name="Andreopoulos B."/>
            <person name="Riley R."/>
            <person name="LaButti K."/>
            <person name="Pangilinan J."/>
            <person name="Lipzen A."/>
            <person name="Amirebrahimi M."/>
            <person name="Yan J."/>
            <person name="Adam C."/>
            <person name="Keymanesh K."/>
            <person name="Ng V."/>
            <person name="Louie K."/>
            <person name="Northen T."/>
            <person name="Drula E."/>
            <person name="Henrissat B."/>
            <person name="Hsieh H.M."/>
            <person name="Youens-Clark K."/>
            <person name="Lutzoni F."/>
            <person name="Miadlikowska J."/>
            <person name="Eastwood D.C."/>
            <person name="Hamelin R.C."/>
            <person name="Grigoriev I.V."/>
            <person name="U'Ren J.M."/>
        </authorList>
    </citation>
    <scope>NUCLEOTIDE SEQUENCE [LARGE SCALE GENOMIC DNA]</scope>
    <source>
        <strain evidence="1 2">ER1909</strain>
    </source>
</reference>
<evidence type="ECO:0000313" key="2">
    <source>
        <dbReference type="Proteomes" id="UP001497680"/>
    </source>
</evidence>
<protein>
    <submittedName>
        <fullName evidence="1">Ribonuclease H-like protein</fullName>
    </submittedName>
</protein>
<evidence type="ECO:0000313" key="1">
    <source>
        <dbReference type="EMBL" id="KAI6090257.1"/>
    </source>
</evidence>